<evidence type="ECO:0000259" key="3">
    <source>
        <dbReference type="PROSITE" id="PS51724"/>
    </source>
</evidence>
<dbReference type="EMBL" id="BLXX01000001">
    <property type="protein sequence ID" value="GFO57852.1"/>
    <property type="molecule type" value="Genomic_DNA"/>
</dbReference>
<dbReference type="Pfam" id="PF05036">
    <property type="entry name" value="SPOR"/>
    <property type="match status" value="2"/>
</dbReference>
<keyword evidence="2" id="KW-0812">Transmembrane</keyword>
<evidence type="ECO:0000256" key="2">
    <source>
        <dbReference type="SAM" id="Phobius"/>
    </source>
</evidence>
<keyword evidence="2" id="KW-1133">Transmembrane helix</keyword>
<sequence length="356" mass="36998">MAKDFNPDAEDQLPEKKSSQQLLLLILLLLILVFAYLYFFTGLIKPRGEEPKPQPAPAAEAPVKKPLPPRPEAGAAKPEAKVAEAGKQAPAGKPEEKKGEAGKPAAKPEEKKPAPAAAKPEEKKGAQPPAKAQAAKPAAKPGAKEAAEPAGKEVAAAKPGQAAKETKPAGAAEKKGAGKPAQGKGKEAAAGKGAAPAKKAPAAAYALQINDDLAESEVNSAVAKLKKAGITQVVKTKSQKGELMHRLFLADFANRDEALEELERLKLAAPDAFMLKENGRYAVYAGSYLRETKATSEQNRLQAKGVQLLPKTATLPVAVYKLRAGAFADTAAAEKAAKSLKKAGLDAGVVKSAQAK</sequence>
<keyword evidence="5" id="KW-1185">Reference proteome</keyword>
<accession>A0A6V8MD04</accession>
<protein>
    <recommendedName>
        <fullName evidence="3">SPOR domain-containing protein</fullName>
    </recommendedName>
</protein>
<feature type="domain" description="SPOR" evidence="3">
    <location>
        <begin position="275"/>
        <end position="352"/>
    </location>
</feature>
<comment type="caution">
    <text evidence="4">The sequence shown here is derived from an EMBL/GenBank/DDBJ whole genome shotgun (WGS) entry which is preliminary data.</text>
</comment>
<keyword evidence="2" id="KW-0472">Membrane</keyword>
<feature type="compositionally biased region" description="Basic and acidic residues" evidence="1">
    <location>
        <begin position="93"/>
        <end position="125"/>
    </location>
</feature>
<dbReference type="Gene3D" id="3.30.70.1070">
    <property type="entry name" value="Sporulation related repeat"/>
    <property type="match status" value="2"/>
</dbReference>
<feature type="compositionally biased region" description="Low complexity" evidence="1">
    <location>
        <begin position="126"/>
        <end position="141"/>
    </location>
</feature>
<evidence type="ECO:0000256" key="1">
    <source>
        <dbReference type="SAM" id="MobiDB-lite"/>
    </source>
</evidence>
<dbReference type="Proteomes" id="UP000556026">
    <property type="component" value="Unassembled WGS sequence"/>
</dbReference>
<feature type="compositionally biased region" description="Low complexity" evidence="1">
    <location>
        <begin position="152"/>
        <end position="163"/>
    </location>
</feature>
<dbReference type="SUPFAM" id="SSF110997">
    <property type="entry name" value="Sporulation related repeat"/>
    <property type="match status" value="2"/>
</dbReference>
<feature type="compositionally biased region" description="Low complexity" evidence="1">
    <location>
        <begin position="190"/>
        <end position="201"/>
    </location>
</feature>
<evidence type="ECO:0000313" key="5">
    <source>
        <dbReference type="Proteomes" id="UP000556026"/>
    </source>
</evidence>
<dbReference type="InterPro" id="IPR007730">
    <property type="entry name" value="SPOR-like_dom"/>
</dbReference>
<gene>
    <name evidence="4" type="ORF">GMST_01770</name>
</gene>
<feature type="region of interest" description="Disordered" evidence="1">
    <location>
        <begin position="49"/>
        <end position="201"/>
    </location>
</feature>
<dbReference type="InterPro" id="IPR036680">
    <property type="entry name" value="SPOR-like_sf"/>
</dbReference>
<feature type="transmembrane region" description="Helical" evidence="2">
    <location>
        <begin position="22"/>
        <end position="44"/>
    </location>
</feature>
<feature type="compositionally biased region" description="Basic and acidic residues" evidence="1">
    <location>
        <begin position="142"/>
        <end position="151"/>
    </location>
</feature>
<proteinExistence type="predicted"/>
<feature type="compositionally biased region" description="Basic and acidic residues" evidence="1">
    <location>
        <begin position="164"/>
        <end position="176"/>
    </location>
</feature>
<dbReference type="RefSeq" id="WP_183352713.1">
    <property type="nucleotide sequence ID" value="NZ_BLXX01000001.1"/>
</dbReference>
<dbReference type="GO" id="GO:0042834">
    <property type="term" value="F:peptidoglycan binding"/>
    <property type="evidence" value="ECO:0007669"/>
    <property type="project" value="InterPro"/>
</dbReference>
<evidence type="ECO:0000313" key="4">
    <source>
        <dbReference type="EMBL" id="GFO57852.1"/>
    </source>
</evidence>
<dbReference type="PROSITE" id="PS51724">
    <property type="entry name" value="SPOR"/>
    <property type="match status" value="1"/>
</dbReference>
<organism evidence="4 5">
    <name type="scientific">Geomonas silvestris</name>
    <dbReference type="NCBI Taxonomy" id="2740184"/>
    <lineage>
        <taxon>Bacteria</taxon>
        <taxon>Pseudomonadati</taxon>
        <taxon>Thermodesulfobacteriota</taxon>
        <taxon>Desulfuromonadia</taxon>
        <taxon>Geobacterales</taxon>
        <taxon>Geobacteraceae</taxon>
        <taxon>Geomonas</taxon>
    </lineage>
</organism>
<dbReference type="AlphaFoldDB" id="A0A6V8MD04"/>
<reference evidence="5" key="1">
    <citation type="submission" date="2020-06" db="EMBL/GenBank/DDBJ databases">
        <title>Draft genomic sequence of Geomonas sp. Red330.</title>
        <authorList>
            <person name="Itoh H."/>
            <person name="Zhenxing X."/>
            <person name="Ushijima N."/>
            <person name="Masuda Y."/>
            <person name="Shiratori Y."/>
            <person name="Senoo K."/>
        </authorList>
    </citation>
    <scope>NUCLEOTIDE SEQUENCE [LARGE SCALE GENOMIC DNA]</scope>
    <source>
        <strain evidence="5">Red330</strain>
    </source>
</reference>
<name>A0A6V8MD04_9BACT</name>